<evidence type="ECO:0000313" key="11">
    <source>
        <dbReference type="Proteomes" id="UP001141552"/>
    </source>
</evidence>
<keyword evidence="6 8" id="KW-1133">Transmembrane helix</keyword>
<keyword evidence="4 8" id="KW-1003">Cell membrane</keyword>
<evidence type="ECO:0000256" key="5">
    <source>
        <dbReference type="ARBA" id="ARBA00022692"/>
    </source>
</evidence>
<evidence type="ECO:0000313" key="10">
    <source>
        <dbReference type="EMBL" id="KAJ4826050.1"/>
    </source>
</evidence>
<feature type="transmembrane region" description="Helical" evidence="8">
    <location>
        <begin position="59"/>
        <end position="83"/>
    </location>
</feature>
<feature type="transmembrane region" description="Helical" evidence="8">
    <location>
        <begin position="160"/>
        <end position="179"/>
    </location>
</feature>
<evidence type="ECO:0000256" key="6">
    <source>
        <dbReference type="ARBA" id="ARBA00022989"/>
    </source>
</evidence>
<feature type="transmembrane region" description="Helical" evidence="8">
    <location>
        <begin position="104"/>
        <end position="123"/>
    </location>
</feature>
<sequence>MEPKATSTLILTLRITSFLALVACVITLGLNKVSVYVDIFKLEVDVTKVTFNDVTTYRYVFYAALIGACYAFLQLPFAVYLATKGKRICWPEFDFYGDKKNTKTKLQVISYLLATATGAGLAFSCEFKSFLDKLFELITNEEADVGEARHQYDNFLSRGIIASSVLCLGFVCMVILSAFSSSERLRRES</sequence>
<evidence type="ECO:0000256" key="8">
    <source>
        <dbReference type="RuleBase" id="RU361233"/>
    </source>
</evidence>
<comment type="caution">
    <text evidence="10">The sequence shown here is derived from an EMBL/GenBank/DDBJ whole genome shotgun (WGS) entry which is preliminary data.</text>
</comment>
<evidence type="ECO:0000259" key="9">
    <source>
        <dbReference type="Pfam" id="PF04535"/>
    </source>
</evidence>
<evidence type="ECO:0000256" key="4">
    <source>
        <dbReference type="ARBA" id="ARBA00022475"/>
    </source>
</evidence>
<evidence type="ECO:0000256" key="3">
    <source>
        <dbReference type="ARBA" id="ARBA00011489"/>
    </source>
</evidence>
<name>A0A9Q0J3A9_9ROSI</name>
<dbReference type="PANTHER" id="PTHR33573">
    <property type="entry name" value="CASP-LIKE PROTEIN 4A4"/>
    <property type="match status" value="1"/>
</dbReference>
<accession>A0A9Q0J3A9</accession>
<protein>
    <recommendedName>
        <fullName evidence="8">CASP-like protein</fullName>
    </recommendedName>
</protein>
<dbReference type="OrthoDB" id="685197at2759"/>
<dbReference type="InterPro" id="IPR006702">
    <property type="entry name" value="CASP_dom"/>
</dbReference>
<dbReference type="GO" id="GO:0005886">
    <property type="term" value="C:plasma membrane"/>
    <property type="evidence" value="ECO:0007669"/>
    <property type="project" value="UniProtKB-SubCell"/>
</dbReference>
<reference evidence="10" key="2">
    <citation type="journal article" date="2023" name="Plants (Basel)">
        <title>Annotation of the Turnera subulata (Passifloraceae) Draft Genome Reveals the S-Locus Evolved after the Divergence of Turneroideae from Passifloroideae in a Stepwise Manner.</title>
        <authorList>
            <person name="Henning P.M."/>
            <person name="Roalson E.H."/>
            <person name="Mir W."/>
            <person name="McCubbin A.G."/>
            <person name="Shore J.S."/>
        </authorList>
    </citation>
    <scope>NUCLEOTIDE SEQUENCE</scope>
    <source>
        <strain evidence="10">F60SS</strain>
    </source>
</reference>
<comment type="similarity">
    <text evidence="2 8">Belongs to the Casparian strip membrane proteins (CASP) family.</text>
</comment>
<evidence type="ECO:0000256" key="1">
    <source>
        <dbReference type="ARBA" id="ARBA00004651"/>
    </source>
</evidence>
<comment type="subunit">
    <text evidence="3 8">Homodimer and heterodimers.</text>
</comment>
<keyword evidence="5 8" id="KW-0812">Transmembrane</keyword>
<proteinExistence type="inferred from homology"/>
<dbReference type="AlphaFoldDB" id="A0A9Q0J3A9"/>
<dbReference type="Pfam" id="PF04535">
    <property type="entry name" value="CASP_dom"/>
    <property type="match status" value="1"/>
</dbReference>
<evidence type="ECO:0000256" key="2">
    <source>
        <dbReference type="ARBA" id="ARBA00007651"/>
    </source>
</evidence>
<gene>
    <name evidence="10" type="ORF">Tsubulata_039487</name>
</gene>
<evidence type="ECO:0000256" key="7">
    <source>
        <dbReference type="ARBA" id="ARBA00023136"/>
    </source>
</evidence>
<keyword evidence="7 8" id="KW-0472">Membrane</keyword>
<feature type="domain" description="Casparian strip membrane protein" evidence="9">
    <location>
        <begin position="6"/>
        <end position="123"/>
    </location>
</feature>
<dbReference type="EMBL" id="JAKUCV010006753">
    <property type="protein sequence ID" value="KAJ4826050.1"/>
    <property type="molecule type" value="Genomic_DNA"/>
</dbReference>
<comment type="subcellular location">
    <subcellularLocation>
        <location evidence="1 8">Cell membrane</location>
        <topology evidence="1 8">Multi-pass membrane protein</topology>
    </subcellularLocation>
</comment>
<reference evidence="10" key="1">
    <citation type="submission" date="2022-02" db="EMBL/GenBank/DDBJ databases">
        <authorList>
            <person name="Henning P.M."/>
            <person name="McCubbin A.G."/>
            <person name="Shore J.S."/>
        </authorList>
    </citation>
    <scope>NUCLEOTIDE SEQUENCE</scope>
    <source>
        <strain evidence="10">F60SS</strain>
        <tissue evidence="10">Leaves</tissue>
    </source>
</reference>
<dbReference type="Proteomes" id="UP001141552">
    <property type="component" value="Unassembled WGS sequence"/>
</dbReference>
<organism evidence="10 11">
    <name type="scientific">Turnera subulata</name>
    <dbReference type="NCBI Taxonomy" id="218843"/>
    <lineage>
        <taxon>Eukaryota</taxon>
        <taxon>Viridiplantae</taxon>
        <taxon>Streptophyta</taxon>
        <taxon>Embryophyta</taxon>
        <taxon>Tracheophyta</taxon>
        <taxon>Spermatophyta</taxon>
        <taxon>Magnoliopsida</taxon>
        <taxon>eudicotyledons</taxon>
        <taxon>Gunneridae</taxon>
        <taxon>Pentapetalae</taxon>
        <taxon>rosids</taxon>
        <taxon>fabids</taxon>
        <taxon>Malpighiales</taxon>
        <taxon>Passifloraceae</taxon>
        <taxon>Turnera</taxon>
    </lineage>
</organism>
<dbReference type="PANTHER" id="PTHR33573:SF17">
    <property type="entry name" value="CASP-LIKE PROTEIN 4D1"/>
    <property type="match status" value="1"/>
</dbReference>
<feature type="transmembrane region" description="Helical" evidence="8">
    <location>
        <begin position="12"/>
        <end position="30"/>
    </location>
</feature>
<keyword evidence="11" id="KW-1185">Reference proteome</keyword>